<dbReference type="InterPro" id="IPR029519">
    <property type="entry name" value="RdCVF2"/>
</dbReference>
<dbReference type="InterPro" id="IPR012336">
    <property type="entry name" value="Thioredoxin-like_fold"/>
</dbReference>
<comment type="caution">
    <text evidence="2">The sequence shown here is derived from an EMBL/GenBank/DDBJ whole genome shotgun (WGS) entry which is preliminary data.</text>
</comment>
<dbReference type="PANTHER" id="PTHR46762:SF1">
    <property type="entry name" value="NUCLEOREDOXIN-LIKE PROTEIN 2"/>
    <property type="match status" value="1"/>
</dbReference>
<dbReference type="Proteomes" id="UP001469553">
    <property type="component" value="Unassembled WGS sequence"/>
</dbReference>
<dbReference type="PANTHER" id="PTHR46762">
    <property type="entry name" value="NUCLEOREDOXIN-LIKE PROTEIN 2"/>
    <property type="match status" value="1"/>
</dbReference>
<proteinExistence type="predicted"/>
<keyword evidence="3" id="KW-1185">Reference proteome</keyword>
<evidence type="ECO:0000313" key="3">
    <source>
        <dbReference type="Proteomes" id="UP001469553"/>
    </source>
</evidence>
<accession>A0ABV1A2L5</accession>
<evidence type="ECO:0000313" key="2">
    <source>
        <dbReference type="EMBL" id="MEQ2311703.1"/>
    </source>
</evidence>
<dbReference type="EMBL" id="JAHRIP010077361">
    <property type="protein sequence ID" value="MEQ2311703.1"/>
    <property type="molecule type" value="Genomic_DNA"/>
</dbReference>
<dbReference type="InterPro" id="IPR013766">
    <property type="entry name" value="Thioredoxin_domain"/>
</dbReference>
<dbReference type="Gene3D" id="3.40.30.10">
    <property type="entry name" value="Glutaredoxin"/>
    <property type="match status" value="1"/>
</dbReference>
<organism evidence="2 3">
    <name type="scientific">Ameca splendens</name>
    <dbReference type="NCBI Taxonomy" id="208324"/>
    <lineage>
        <taxon>Eukaryota</taxon>
        <taxon>Metazoa</taxon>
        <taxon>Chordata</taxon>
        <taxon>Craniata</taxon>
        <taxon>Vertebrata</taxon>
        <taxon>Euteleostomi</taxon>
        <taxon>Actinopterygii</taxon>
        <taxon>Neopterygii</taxon>
        <taxon>Teleostei</taxon>
        <taxon>Neoteleostei</taxon>
        <taxon>Acanthomorphata</taxon>
        <taxon>Ovalentaria</taxon>
        <taxon>Atherinomorphae</taxon>
        <taxon>Cyprinodontiformes</taxon>
        <taxon>Goodeidae</taxon>
        <taxon>Ameca</taxon>
    </lineage>
</organism>
<dbReference type="Pfam" id="PF13905">
    <property type="entry name" value="Thioredoxin_8"/>
    <property type="match status" value="1"/>
</dbReference>
<reference evidence="2 3" key="1">
    <citation type="submission" date="2021-06" db="EMBL/GenBank/DDBJ databases">
        <authorList>
            <person name="Palmer J.M."/>
        </authorList>
    </citation>
    <scope>NUCLEOTIDE SEQUENCE [LARGE SCALE GENOMIC DNA]</scope>
    <source>
        <strain evidence="2 3">AS_MEX2019</strain>
        <tissue evidence="2">Muscle</tissue>
    </source>
</reference>
<protein>
    <recommendedName>
        <fullName evidence="1">Thioredoxin domain-containing protein</fullName>
    </recommendedName>
</protein>
<gene>
    <name evidence="2" type="ORF">AMECASPLE_023242</name>
</gene>
<feature type="domain" description="Thioredoxin" evidence="1">
    <location>
        <begin position="78"/>
        <end position="183"/>
    </location>
</feature>
<dbReference type="InterPro" id="IPR036249">
    <property type="entry name" value="Thioredoxin-like_sf"/>
</dbReference>
<dbReference type="SUPFAM" id="SSF52833">
    <property type="entry name" value="Thioredoxin-like"/>
    <property type="match status" value="1"/>
</dbReference>
<sequence>MMLSVINAWLIYRRNCKLLGVQKPLKQRSFQADVATSLILLQSQRGNPSQNISSPPPPTKRVRVGVPGAFAERKGVRESLADMVEVFSGRTLLNKDGEFVDPEEVLRNKVVGIYFSAGWCPPCRDFTPVLCDFYTELVEESETSAQFEIVFISSDKSLDDMVEYYHDMHGDWLALPWSDDYKQ</sequence>
<name>A0ABV1A2L5_9TELE</name>
<dbReference type="PROSITE" id="PS51352">
    <property type="entry name" value="THIOREDOXIN_2"/>
    <property type="match status" value="1"/>
</dbReference>
<evidence type="ECO:0000259" key="1">
    <source>
        <dbReference type="PROSITE" id="PS51352"/>
    </source>
</evidence>